<comment type="caution">
    <text evidence="8">The sequence shown here is derived from an EMBL/GenBank/DDBJ whole genome shotgun (WGS) entry which is preliminary data.</text>
</comment>
<evidence type="ECO:0000256" key="2">
    <source>
        <dbReference type="ARBA" id="ARBA00010139"/>
    </source>
</evidence>
<evidence type="ECO:0000313" key="9">
    <source>
        <dbReference type="Proteomes" id="UP000094580"/>
    </source>
</evidence>
<protein>
    <submittedName>
        <fullName evidence="8">Uncharacterized protein</fullName>
    </submittedName>
</protein>
<dbReference type="PANTHER" id="PTHR43098">
    <property type="entry name" value="L-ORNITHINE N(5)-MONOOXYGENASE-RELATED"/>
    <property type="match status" value="1"/>
</dbReference>
<sequence>MFMITGPESPSVLSNMPVSIEQHVEWIADCIQFLRTNDVDMIEANVDAENDWSRHCREVAEATLFTKTDSWYTGANIKGKPRGFQIYLGGVGAYRKKCDEIATNGYEGFVLTSTAVH</sequence>
<evidence type="ECO:0000256" key="7">
    <source>
        <dbReference type="ARBA" id="ARBA00023033"/>
    </source>
</evidence>
<dbReference type="EMBL" id="MDKC01000001">
    <property type="protein sequence ID" value="ODG93990.1"/>
    <property type="molecule type" value="Genomic_DNA"/>
</dbReference>
<comment type="cofactor">
    <cofactor evidence="1">
        <name>FAD</name>
        <dbReference type="ChEBI" id="CHEBI:57692"/>
    </cofactor>
</comment>
<keyword evidence="9" id="KW-1185">Reference proteome</keyword>
<evidence type="ECO:0000313" key="8">
    <source>
        <dbReference type="EMBL" id="ODG93990.1"/>
    </source>
</evidence>
<dbReference type="InterPro" id="IPR036188">
    <property type="entry name" value="FAD/NAD-bd_sf"/>
</dbReference>
<accession>A0ABX2ZW60</accession>
<keyword evidence="4" id="KW-0274">FAD</keyword>
<dbReference type="Gene3D" id="3.50.50.60">
    <property type="entry name" value="FAD/NAD(P)-binding domain"/>
    <property type="match status" value="1"/>
</dbReference>
<dbReference type="RefSeq" id="WP_139116325.1">
    <property type="nucleotide sequence ID" value="NZ_MDKC01000001.1"/>
</dbReference>
<evidence type="ECO:0000256" key="3">
    <source>
        <dbReference type="ARBA" id="ARBA00022630"/>
    </source>
</evidence>
<keyword evidence="5" id="KW-0521">NADP</keyword>
<evidence type="ECO:0000256" key="4">
    <source>
        <dbReference type="ARBA" id="ARBA00022827"/>
    </source>
</evidence>
<dbReference type="SUPFAM" id="SSF51905">
    <property type="entry name" value="FAD/NAD(P)-binding domain"/>
    <property type="match status" value="1"/>
</dbReference>
<evidence type="ECO:0000256" key="6">
    <source>
        <dbReference type="ARBA" id="ARBA00023002"/>
    </source>
</evidence>
<reference evidence="8 9" key="1">
    <citation type="submission" date="2016-07" db="EMBL/GenBank/DDBJ databases">
        <authorList>
            <person name="Townsley L."/>
            <person name="Shank E.A."/>
        </authorList>
    </citation>
    <scope>NUCLEOTIDE SEQUENCE [LARGE SCALE GENOMIC DNA]</scope>
    <source>
        <strain evidence="8 9">CH01</strain>
    </source>
</reference>
<name>A0ABX2ZW60_9BACI</name>
<dbReference type="PANTHER" id="PTHR43098:SF3">
    <property type="entry name" value="L-ORNITHINE N(5)-MONOOXYGENASE-RELATED"/>
    <property type="match status" value="1"/>
</dbReference>
<evidence type="ECO:0000256" key="1">
    <source>
        <dbReference type="ARBA" id="ARBA00001974"/>
    </source>
</evidence>
<keyword evidence="6" id="KW-0560">Oxidoreductase</keyword>
<dbReference type="Proteomes" id="UP000094580">
    <property type="component" value="Unassembled WGS sequence"/>
</dbReference>
<dbReference type="InterPro" id="IPR050775">
    <property type="entry name" value="FAD-binding_Monooxygenases"/>
</dbReference>
<organism evidence="8 9">
    <name type="scientific">Gottfriedia luciferensis</name>
    <dbReference type="NCBI Taxonomy" id="178774"/>
    <lineage>
        <taxon>Bacteria</taxon>
        <taxon>Bacillati</taxon>
        <taxon>Bacillota</taxon>
        <taxon>Bacilli</taxon>
        <taxon>Bacillales</taxon>
        <taxon>Bacillaceae</taxon>
        <taxon>Gottfriedia</taxon>
    </lineage>
</organism>
<gene>
    <name evidence="8" type="ORF">BED47_02125</name>
</gene>
<proteinExistence type="inferred from homology"/>
<keyword evidence="3" id="KW-0285">Flavoprotein</keyword>
<comment type="similarity">
    <text evidence="2">Belongs to the FAD-binding monooxygenase family.</text>
</comment>
<evidence type="ECO:0000256" key="5">
    <source>
        <dbReference type="ARBA" id="ARBA00022857"/>
    </source>
</evidence>
<keyword evidence="7" id="KW-0503">Monooxygenase</keyword>